<protein>
    <submittedName>
        <fullName evidence="2">Uncharacterized protein</fullName>
    </submittedName>
</protein>
<evidence type="ECO:0000313" key="3">
    <source>
        <dbReference type="Proteomes" id="UP000289738"/>
    </source>
</evidence>
<gene>
    <name evidence="2" type="ORF">Ahy_B01g054688</name>
</gene>
<comment type="caution">
    <text evidence="2">The sequence shown here is derived from an EMBL/GenBank/DDBJ whole genome shotgun (WGS) entry which is preliminary data.</text>
</comment>
<dbReference type="EMBL" id="SDMP01000011">
    <property type="protein sequence ID" value="RYR29969.1"/>
    <property type="molecule type" value="Genomic_DNA"/>
</dbReference>
<reference evidence="2 3" key="1">
    <citation type="submission" date="2019-01" db="EMBL/GenBank/DDBJ databases">
        <title>Sequencing of cultivated peanut Arachis hypogaea provides insights into genome evolution and oil improvement.</title>
        <authorList>
            <person name="Chen X."/>
        </authorList>
    </citation>
    <scope>NUCLEOTIDE SEQUENCE [LARGE SCALE GENOMIC DNA]</scope>
    <source>
        <strain evidence="3">cv. Fuhuasheng</strain>
        <tissue evidence="2">Leaves</tissue>
    </source>
</reference>
<feature type="region of interest" description="Disordered" evidence="1">
    <location>
        <begin position="13"/>
        <end position="80"/>
    </location>
</feature>
<evidence type="ECO:0000256" key="1">
    <source>
        <dbReference type="SAM" id="MobiDB-lite"/>
    </source>
</evidence>
<proteinExistence type="predicted"/>
<dbReference type="STRING" id="3818.A0A445AU67"/>
<sequence length="314" mass="34174">MVTPLALTVCHGGSAGAVTEGAPELLLKEKDSEGGEGGNEQGQQGKASEVEERASESPYETESQHGMMKSSDKPLKGSNLGTLAVESPIVNNWSDGTLGSPATSNMDVKAESKGSNLFMGYIRDSRAVMGSKDLKSLTNSSAYCKAESGWHKEDEILDDGWVQKSRKKEPATSHLDGLNWEVLVVNESNVNAFWLPDEKMLCILVNKPESFSLSFLSEGIPQVQSDICRTMQTTIGGFGGKAYTDGITAPPLMNDNVGDSGRPAISSLNCPPFIAIEQCRDIWYIESDEDILWKPDIRETNEEVVARGLKFFEW</sequence>
<organism evidence="2 3">
    <name type="scientific">Arachis hypogaea</name>
    <name type="common">Peanut</name>
    <dbReference type="NCBI Taxonomy" id="3818"/>
    <lineage>
        <taxon>Eukaryota</taxon>
        <taxon>Viridiplantae</taxon>
        <taxon>Streptophyta</taxon>
        <taxon>Embryophyta</taxon>
        <taxon>Tracheophyta</taxon>
        <taxon>Spermatophyta</taxon>
        <taxon>Magnoliopsida</taxon>
        <taxon>eudicotyledons</taxon>
        <taxon>Gunneridae</taxon>
        <taxon>Pentapetalae</taxon>
        <taxon>rosids</taxon>
        <taxon>fabids</taxon>
        <taxon>Fabales</taxon>
        <taxon>Fabaceae</taxon>
        <taxon>Papilionoideae</taxon>
        <taxon>50 kb inversion clade</taxon>
        <taxon>dalbergioids sensu lato</taxon>
        <taxon>Dalbergieae</taxon>
        <taxon>Pterocarpus clade</taxon>
        <taxon>Arachis</taxon>
    </lineage>
</organism>
<accession>A0A445AU67</accession>
<dbReference type="Proteomes" id="UP000289738">
    <property type="component" value="Chromosome B01"/>
</dbReference>
<name>A0A445AU67_ARAHY</name>
<keyword evidence="3" id="KW-1185">Reference proteome</keyword>
<dbReference type="AlphaFoldDB" id="A0A445AU67"/>
<evidence type="ECO:0000313" key="2">
    <source>
        <dbReference type="EMBL" id="RYR29969.1"/>
    </source>
</evidence>